<keyword evidence="4 13" id="KW-0645">Protease</keyword>
<dbReference type="GO" id="GO:0046872">
    <property type="term" value="F:metal ion binding"/>
    <property type="evidence" value="ECO:0007669"/>
    <property type="project" value="UniProtKB-KW"/>
</dbReference>
<comment type="caution">
    <text evidence="13">The sequence shown here is derived from an EMBL/GenBank/DDBJ whole genome shotgun (WGS) entry which is preliminary data.</text>
</comment>
<protein>
    <recommendedName>
        <fullName evidence="11">Zinc metalloprotease</fullName>
        <ecNumber evidence="11">3.4.24.-</ecNumber>
    </recommendedName>
</protein>
<evidence type="ECO:0000259" key="12">
    <source>
        <dbReference type="SMART" id="SM00228"/>
    </source>
</evidence>
<evidence type="ECO:0000313" key="13">
    <source>
        <dbReference type="EMBL" id="PPK69329.1"/>
    </source>
</evidence>
<evidence type="ECO:0000256" key="7">
    <source>
        <dbReference type="ARBA" id="ARBA00022833"/>
    </source>
</evidence>
<dbReference type="RefSeq" id="WP_104424364.1">
    <property type="nucleotide sequence ID" value="NZ_PTIY01000010.1"/>
</dbReference>
<evidence type="ECO:0000256" key="1">
    <source>
        <dbReference type="ARBA" id="ARBA00001947"/>
    </source>
</evidence>
<dbReference type="GO" id="GO:0004222">
    <property type="term" value="F:metalloendopeptidase activity"/>
    <property type="evidence" value="ECO:0007669"/>
    <property type="project" value="InterPro"/>
</dbReference>
<accession>A0A2S6GVT6</accession>
<reference evidence="13 14" key="1">
    <citation type="submission" date="2018-02" db="EMBL/GenBank/DDBJ databases">
        <title>Subsurface microbial communities from deep shales in Ohio and West Virginia, USA.</title>
        <authorList>
            <person name="Wrighton K."/>
        </authorList>
    </citation>
    <scope>NUCLEOTIDE SEQUENCE [LARGE SCALE GENOMIC DNA]</scope>
    <source>
        <strain evidence="13 14">OWC-G53F</strain>
    </source>
</reference>
<evidence type="ECO:0000256" key="4">
    <source>
        <dbReference type="ARBA" id="ARBA00022670"/>
    </source>
</evidence>
<evidence type="ECO:0000313" key="14">
    <source>
        <dbReference type="Proteomes" id="UP000238071"/>
    </source>
</evidence>
<feature type="transmembrane region" description="Helical" evidence="11">
    <location>
        <begin position="99"/>
        <end position="120"/>
    </location>
</feature>
<dbReference type="GO" id="GO:0006508">
    <property type="term" value="P:proteolysis"/>
    <property type="evidence" value="ECO:0007669"/>
    <property type="project" value="UniProtKB-KW"/>
</dbReference>
<keyword evidence="11" id="KW-0479">Metal-binding</keyword>
<dbReference type="CDD" id="cd23081">
    <property type="entry name" value="cpPDZ_EcRseP-like"/>
    <property type="match status" value="1"/>
</dbReference>
<dbReference type="CDD" id="cd06163">
    <property type="entry name" value="S2P-M50_PDZ_RseP-like"/>
    <property type="match status" value="2"/>
</dbReference>
<keyword evidence="7 11" id="KW-0862">Zinc</keyword>
<dbReference type="OrthoDB" id="9782003at2"/>
<dbReference type="SUPFAM" id="SSF50156">
    <property type="entry name" value="PDZ domain-like"/>
    <property type="match status" value="2"/>
</dbReference>
<organism evidence="13 14">
    <name type="scientific">Methylobacter tundripaludum</name>
    <dbReference type="NCBI Taxonomy" id="173365"/>
    <lineage>
        <taxon>Bacteria</taxon>
        <taxon>Pseudomonadati</taxon>
        <taxon>Pseudomonadota</taxon>
        <taxon>Gammaproteobacteria</taxon>
        <taxon>Methylococcales</taxon>
        <taxon>Methylococcaceae</taxon>
        <taxon>Methylobacter</taxon>
    </lineage>
</organism>
<dbReference type="PANTHER" id="PTHR42837">
    <property type="entry name" value="REGULATOR OF SIGMA-E PROTEASE RSEP"/>
    <property type="match status" value="1"/>
</dbReference>
<feature type="transmembrane region" description="Helical" evidence="11">
    <location>
        <begin position="426"/>
        <end position="446"/>
    </location>
</feature>
<evidence type="ECO:0000256" key="9">
    <source>
        <dbReference type="ARBA" id="ARBA00023049"/>
    </source>
</evidence>
<evidence type="ECO:0000256" key="11">
    <source>
        <dbReference type="RuleBase" id="RU362031"/>
    </source>
</evidence>
<comment type="subcellular location">
    <subcellularLocation>
        <location evidence="2">Membrane</location>
        <topology evidence="2">Multi-pass membrane protein</topology>
    </subcellularLocation>
</comment>
<dbReference type="EMBL" id="PTIY01000010">
    <property type="protein sequence ID" value="PPK69329.1"/>
    <property type="molecule type" value="Genomic_DNA"/>
</dbReference>
<evidence type="ECO:0000256" key="6">
    <source>
        <dbReference type="ARBA" id="ARBA00022801"/>
    </source>
</evidence>
<keyword evidence="8 11" id="KW-1133">Transmembrane helix</keyword>
<comment type="cofactor">
    <cofactor evidence="1 11">
        <name>Zn(2+)</name>
        <dbReference type="ChEBI" id="CHEBI:29105"/>
    </cofactor>
</comment>
<keyword evidence="6 11" id="KW-0378">Hydrolase</keyword>
<dbReference type="Proteomes" id="UP000238071">
    <property type="component" value="Unassembled WGS sequence"/>
</dbReference>
<keyword evidence="10 11" id="KW-0472">Membrane</keyword>
<sequence>MDLLHTLFYFLVAISVLVSFHEFGHFWVARKAGVKVLRFSVGFGKVLWSYRKKPGATEYAISAIPLGGYVKMVDEREGEVSEADLPFAFNRQSVLARTAIVAAGPLFNLVLAVVLFWSVLVIGETGIKPILGAVEQGTLAAAAGFVEGDEIVSVNGKTTPTWTEAMSVLVSSGLDGEHSIKVEVRNFDGQQAIKVLELADKDSESPDVLYQRLGFKPWSPKLQPIIGKVLPDSAALAAGLQQGDLIVSADDTMIKDWMQWVDTVKRHPDVAIKLLIERDGARLTLSITPKSVKVGDQIEGKVGASVYIPEALMKSVSVEYALSPLAAIPVAFETTYYYSVTSLRMMAKMLIGKASVENLSGPISIAQYAGQSATMGLTPFIKYMALVSVSLGILNLLPIPVLDGGHLLFFAIEGIKGSPVSERVQIFFQQIGIALLVSLMALAMFLDIGRLFQ</sequence>
<dbReference type="AlphaFoldDB" id="A0A2S6GVT6"/>
<keyword evidence="14" id="KW-1185">Reference proteome</keyword>
<feature type="transmembrane region" description="Helical" evidence="11">
    <location>
        <begin position="6"/>
        <end position="28"/>
    </location>
</feature>
<dbReference type="NCBIfam" id="TIGR00054">
    <property type="entry name" value="RIP metalloprotease RseP"/>
    <property type="match status" value="1"/>
</dbReference>
<evidence type="ECO:0000256" key="2">
    <source>
        <dbReference type="ARBA" id="ARBA00004141"/>
    </source>
</evidence>
<dbReference type="PANTHER" id="PTHR42837:SF2">
    <property type="entry name" value="MEMBRANE METALLOPROTEASE ARASP2, CHLOROPLASTIC-RELATED"/>
    <property type="match status" value="1"/>
</dbReference>
<dbReference type="Pfam" id="PF02163">
    <property type="entry name" value="Peptidase_M50"/>
    <property type="match status" value="1"/>
</dbReference>
<comment type="similarity">
    <text evidence="3 11">Belongs to the peptidase M50B family.</text>
</comment>
<dbReference type="InterPro" id="IPR001478">
    <property type="entry name" value="PDZ"/>
</dbReference>
<proteinExistence type="inferred from homology"/>
<dbReference type="SMART" id="SM00228">
    <property type="entry name" value="PDZ"/>
    <property type="match status" value="2"/>
</dbReference>
<name>A0A2S6GVT6_9GAMM</name>
<dbReference type="GO" id="GO:0016020">
    <property type="term" value="C:membrane"/>
    <property type="evidence" value="ECO:0007669"/>
    <property type="project" value="UniProtKB-SubCell"/>
</dbReference>
<dbReference type="EC" id="3.4.24.-" evidence="11"/>
<feature type="domain" description="PDZ" evidence="12">
    <location>
        <begin position="211"/>
        <end position="280"/>
    </location>
</feature>
<evidence type="ECO:0000256" key="5">
    <source>
        <dbReference type="ARBA" id="ARBA00022692"/>
    </source>
</evidence>
<evidence type="ECO:0000256" key="8">
    <source>
        <dbReference type="ARBA" id="ARBA00022989"/>
    </source>
</evidence>
<keyword evidence="5 11" id="KW-0812">Transmembrane</keyword>
<dbReference type="InterPro" id="IPR004387">
    <property type="entry name" value="Pept_M50_Zn"/>
</dbReference>
<feature type="transmembrane region" description="Helical" evidence="11">
    <location>
        <begin position="380"/>
        <end position="399"/>
    </location>
</feature>
<dbReference type="InterPro" id="IPR036034">
    <property type="entry name" value="PDZ_sf"/>
</dbReference>
<gene>
    <name evidence="13" type="ORF">B0F88_110115</name>
</gene>
<feature type="domain" description="PDZ" evidence="12">
    <location>
        <begin position="115"/>
        <end position="188"/>
    </location>
</feature>
<evidence type="ECO:0000256" key="3">
    <source>
        <dbReference type="ARBA" id="ARBA00007931"/>
    </source>
</evidence>
<dbReference type="InterPro" id="IPR008915">
    <property type="entry name" value="Peptidase_M50"/>
</dbReference>
<dbReference type="Gene3D" id="2.30.42.10">
    <property type="match status" value="2"/>
</dbReference>
<evidence type="ECO:0000256" key="10">
    <source>
        <dbReference type="ARBA" id="ARBA00023136"/>
    </source>
</evidence>
<keyword evidence="9 11" id="KW-0482">Metalloprotease</keyword>